<feature type="region of interest" description="Disordered" evidence="1">
    <location>
        <begin position="28"/>
        <end position="75"/>
    </location>
</feature>
<keyword evidence="5" id="KW-1185">Reference proteome</keyword>
<dbReference type="EMBL" id="JBHSSC010000044">
    <property type="protein sequence ID" value="MFC6182231.1"/>
    <property type="molecule type" value="Genomic_DNA"/>
</dbReference>
<evidence type="ECO:0000313" key="4">
    <source>
        <dbReference type="EMBL" id="MFC6182231.1"/>
    </source>
</evidence>
<name>A0ABW1S3E9_9LACO</name>
<sequence length="238" mass="23751">MKKMLGSLLLSGTLLLGAVLPMVAHADATENRSGSTSVTATFTGSTSTVNPVDPTDPNKNLDPEPGTDTNGGKAGGGLSLIYVPANLSFGSNEIDVQNDKNYALDTTDTTATNLLNNNVVVEVSDVRGTNAGWSLTVSGSALTGADNKTAAGASITLPAGNVTASGATSNNGATATAATVNLDGSSTNVMGAAVDNGAGVTVNQMDPTGVKLNVSANTVSAQAYKSTLTWNLSDTPTK</sequence>
<keyword evidence="2" id="KW-0732">Signal</keyword>
<evidence type="ECO:0000313" key="5">
    <source>
        <dbReference type="Proteomes" id="UP001596282"/>
    </source>
</evidence>
<feature type="signal peptide" evidence="2">
    <location>
        <begin position="1"/>
        <end position="26"/>
    </location>
</feature>
<protein>
    <submittedName>
        <fullName evidence="4">WxL domain-containing protein</fullName>
    </submittedName>
</protein>
<dbReference type="Pfam" id="PF13731">
    <property type="entry name" value="WxL"/>
    <property type="match status" value="1"/>
</dbReference>
<feature type="compositionally biased region" description="Polar residues" evidence="1">
    <location>
        <begin position="31"/>
        <end position="50"/>
    </location>
</feature>
<feature type="domain" description="WxL" evidence="3">
    <location>
        <begin position="30"/>
        <end position="236"/>
    </location>
</feature>
<accession>A0ABW1S3E9</accession>
<dbReference type="InterPro" id="IPR027994">
    <property type="entry name" value="WxL_dom"/>
</dbReference>
<dbReference type="RefSeq" id="WP_137627478.1">
    <property type="nucleotide sequence ID" value="NZ_BJDJ01000002.1"/>
</dbReference>
<comment type="caution">
    <text evidence="4">The sequence shown here is derived from an EMBL/GenBank/DDBJ whole genome shotgun (WGS) entry which is preliminary data.</text>
</comment>
<evidence type="ECO:0000256" key="2">
    <source>
        <dbReference type="SAM" id="SignalP"/>
    </source>
</evidence>
<feature type="chain" id="PRO_5047422132" evidence="2">
    <location>
        <begin position="27"/>
        <end position="238"/>
    </location>
</feature>
<organism evidence="4 5">
    <name type="scientific">Lactiplantibacillus daowaiensis</name>
    <dbReference type="NCBI Taxonomy" id="2559918"/>
    <lineage>
        <taxon>Bacteria</taxon>
        <taxon>Bacillati</taxon>
        <taxon>Bacillota</taxon>
        <taxon>Bacilli</taxon>
        <taxon>Lactobacillales</taxon>
        <taxon>Lactobacillaceae</taxon>
        <taxon>Lactiplantibacillus</taxon>
    </lineage>
</organism>
<gene>
    <name evidence="4" type="ORF">ACFP5Y_13425</name>
</gene>
<dbReference type="Proteomes" id="UP001596282">
    <property type="component" value="Unassembled WGS sequence"/>
</dbReference>
<evidence type="ECO:0000256" key="1">
    <source>
        <dbReference type="SAM" id="MobiDB-lite"/>
    </source>
</evidence>
<reference evidence="5" key="1">
    <citation type="journal article" date="2019" name="Int. J. Syst. Evol. Microbiol.">
        <title>The Global Catalogue of Microorganisms (GCM) 10K type strain sequencing project: providing services to taxonomists for standard genome sequencing and annotation.</title>
        <authorList>
            <consortium name="The Broad Institute Genomics Platform"/>
            <consortium name="The Broad Institute Genome Sequencing Center for Infectious Disease"/>
            <person name="Wu L."/>
            <person name="Ma J."/>
        </authorList>
    </citation>
    <scope>NUCLEOTIDE SEQUENCE [LARGE SCALE GENOMIC DNA]</scope>
    <source>
        <strain evidence="5">CCM 8933</strain>
    </source>
</reference>
<evidence type="ECO:0000259" key="3">
    <source>
        <dbReference type="Pfam" id="PF13731"/>
    </source>
</evidence>
<proteinExistence type="predicted"/>